<dbReference type="PROSITE" id="PS51695">
    <property type="entry name" value="SEDOLISIN"/>
    <property type="match status" value="1"/>
</dbReference>
<dbReference type="EMBL" id="QUNO01000012">
    <property type="protein sequence ID" value="REH41125.1"/>
    <property type="molecule type" value="Genomic_DNA"/>
</dbReference>
<keyword evidence="1" id="KW-0645">Protease</keyword>
<dbReference type="GO" id="GO:0004252">
    <property type="term" value="F:serine-type endopeptidase activity"/>
    <property type="evidence" value="ECO:0007669"/>
    <property type="project" value="InterPro"/>
</dbReference>
<protein>
    <submittedName>
        <fullName evidence="7">Subtilase family protein</fullName>
    </submittedName>
</protein>
<keyword evidence="2" id="KW-0378">Hydrolase</keyword>
<dbReference type="InterPro" id="IPR030400">
    <property type="entry name" value="Sedolisin_dom"/>
</dbReference>
<accession>A0A3E0HAS2</accession>
<dbReference type="GO" id="GO:0006508">
    <property type="term" value="P:proteolysis"/>
    <property type="evidence" value="ECO:0007669"/>
    <property type="project" value="UniProtKB-KW"/>
</dbReference>
<evidence type="ECO:0000256" key="5">
    <source>
        <dbReference type="SAM" id="SignalP"/>
    </source>
</evidence>
<keyword evidence="3" id="KW-0720">Serine protease</keyword>
<comment type="similarity">
    <text evidence="4">Belongs to the peptidase S8 family.</text>
</comment>
<dbReference type="PANTHER" id="PTHR14218:SF15">
    <property type="entry name" value="TRIPEPTIDYL-PEPTIDASE 1"/>
    <property type="match status" value="1"/>
</dbReference>
<evidence type="ECO:0000256" key="4">
    <source>
        <dbReference type="PROSITE-ProRule" id="PRU01240"/>
    </source>
</evidence>
<gene>
    <name evidence="7" type="ORF">BCF44_112207</name>
</gene>
<evidence type="ECO:0000256" key="1">
    <source>
        <dbReference type="ARBA" id="ARBA00022670"/>
    </source>
</evidence>
<evidence type="ECO:0000313" key="8">
    <source>
        <dbReference type="Proteomes" id="UP000256269"/>
    </source>
</evidence>
<evidence type="ECO:0000256" key="2">
    <source>
        <dbReference type="ARBA" id="ARBA00022801"/>
    </source>
</evidence>
<dbReference type="RefSeq" id="WP_211353316.1">
    <property type="nucleotide sequence ID" value="NZ_CP144375.1"/>
</dbReference>
<reference evidence="7 8" key="1">
    <citation type="submission" date="2018-08" db="EMBL/GenBank/DDBJ databases">
        <title>Genomic Encyclopedia of Archaeal and Bacterial Type Strains, Phase II (KMG-II): from individual species to whole genera.</title>
        <authorList>
            <person name="Goeker M."/>
        </authorList>
    </citation>
    <scope>NUCLEOTIDE SEQUENCE [LARGE SCALE GENOMIC DNA]</scope>
    <source>
        <strain evidence="7 8">DSM 45791</strain>
    </source>
</reference>
<dbReference type="GO" id="GO:0008240">
    <property type="term" value="F:tripeptidyl-peptidase activity"/>
    <property type="evidence" value="ECO:0007669"/>
    <property type="project" value="TreeGrafter"/>
</dbReference>
<keyword evidence="8" id="KW-1185">Reference proteome</keyword>
<feature type="domain" description="Peptidase S53" evidence="6">
    <location>
        <begin position="56"/>
        <end position="415"/>
    </location>
</feature>
<dbReference type="Proteomes" id="UP000256269">
    <property type="component" value="Unassembled WGS sequence"/>
</dbReference>
<dbReference type="PROSITE" id="PS00138">
    <property type="entry name" value="SUBTILASE_SER"/>
    <property type="match status" value="1"/>
</dbReference>
<dbReference type="PROSITE" id="PS51892">
    <property type="entry name" value="SUBTILASE"/>
    <property type="match status" value="1"/>
</dbReference>
<name>A0A3E0HAS2_9PSEU</name>
<dbReference type="PANTHER" id="PTHR14218">
    <property type="entry name" value="PROTEASE S8 TRIPEPTIDYL PEPTIDASE I CLN2"/>
    <property type="match status" value="1"/>
</dbReference>
<evidence type="ECO:0000259" key="6">
    <source>
        <dbReference type="PROSITE" id="PS51695"/>
    </source>
</evidence>
<organism evidence="7 8">
    <name type="scientific">Kutzneria buriramensis</name>
    <dbReference type="NCBI Taxonomy" id="1045776"/>
    <lineage>
        <taxon>Bacteria</taxon>
        <taxon>Bacillati</taxon>
        <taxon>Actinomycetota</taxon>
        <taxon>Actinomycetes</taxon>
        <taxon>Pseudonocardiales</taxon>
        <taxon>Pseudonocardiaceae</taxon>
        <taxon>Kutzneria</taxon>
    </lineage>
</organism>
<sequence length="415" mass="43313">MSKSTRSVLAAALIAATLPATGAVAAATPMTPFRHSAVQPTPLPTDQCLTQLQKHCYSPAQLRAAYDVNSLYAKGITGKGRTIVIVDSFGSPTIQHDLEVFDRQFGLPDTQVEVFKWGEVPPFDPTNDDQSGWAGESTLDVEAAHAIAPGAKIVLVETGVSETEGPVGVPEMMSAVNHLVDAGEGDVVSMSWGTGERHFPGYEVGDYTSLTTLRYAFQNAAKHGVTLTASSGDGGGAQAGSGGFWPSSDPLVTAIGGTHLDLDNAGQRLAADSAWTGSGGYVSQVFDRPAYQNSVRSVVGAKRGTPDISMDADPDGGLWIYSSYDPKAPGWWLGGGTSQSSPLFAGVVALADQAVGHRLGQIDNDIYRLNAQHARGLVDVTTGRTGANGYPAVPGYDHATGVGTVDVARFVSELH</sequence>
<feature type="chain" id="PRO_5038420876" evidence="5">
    <location>
        <begin position="23"/>
        <end position="415"/>
    </location>
</feature>
<dbReference type="AlphaFoldDB" id="A0A3E0HAS2"/>
<dbReference type="Gene3D" id="3.40.50.200">
    <property type="entry name" value="Peptidase S8/S53 domain"/>
    <property type="match status" value="1"/>
</dbReference>
<feature type="signal peptide" evidence="5">
    <location>
        <begin position="1"/>
        <end position="22"/>
    </location>
</feature>
<dbReference type="InterPro" id="IPR036852">
    <property type="entry name" value="Peptidase_S8/S53_dom_sf"/>
</dbReference>
<comment type="caution">
    <text evidence="4">Lacks conserved residue(s) required for the propagation of feature annotation.</text>
</comment>
<proteinExistence type="inferred from homology"/>
<evidence type="ECO:0000256" key="3">
    <source>
        <dbReference type="ARBA" id="ARBA00022825"/>
    </source>
</evidence>
<dbReference type="InterPro" id="IPR000209">
    <property type="entry name" value="Peptidase_S8/S53_dom"/>
</dbReference>
<keyword evidence="5" id="KW-0732">Signal</keyword>
<comment type="caution">
    <text evidence="7">The sequence shown here is derived from an EMBL/GenBank/DDBJ whole genome shotgun (WGS) entry which is preliminary data.</text>
</comment>
<dbReference type="CDD" id="cd04056">
    <property type="entry name" value="Peptidases_S53"/>
    <property type="match status" value="1"/>
</dbReference>
<dbReference type="InterPro" id="IPR050819">
    <property type="entry name" value="Tripeptidyl-peptidase_I"/>
</dbReference>
<dbReference type="SUPFAM" id="SSF52743">
    <property type="entry name" value="Subtilisin-like"/>
    <property type="match status" value="1"/>
</dbReference>
<dbReference type="Pfam" id="PF00082">
    <property type="entry name" value="Peptidase_S8"/>
    <property type="match status" value="1"/>
</dbReference>
<evidence type="ECO:0000313" key="7">
    <source>
        <dbReference type="EMBL" id="REH41125.1"/>
    </source>
</evidence>
<dbReference type="InterPro" id="IPR023828">
    <property type="entry name" value="Peptidase_S8_Ser-AS"/>
</dbReference>